<reference evidence="2" key="3">
    <citation type="submission" date="2025-09" db="UniProtKB">
        <authorList>
            <consortium name="Ensembl"/>
        </authorList>
    </citation>
    <scope>IDENTIFICATION</scope>
</reference>
<dbReference type="InParanoid" id="H2ZCG3"/>
<dbReference type="AlphaFoldDB" id="H2ZCG3"/>
<keyword evidence="3" id="KW-1185">Reference proteome</keyword>
<name>H2ZCG3_CIOSA</name>
<reference evidence="2" key="2">
    <citation type="submission" date="2025-08" db="UniProtKB">
        <authorList>
            <consortium name="Ensembl"/>
        </authorList>
    </citation>
    <scope>IDENTIFICATION</scope>
</reference>
<evidence type="ECO:0000313" key="3">
    <source>
        <dbReference type="Proteomes" id="UP000007875"/>
    </source>
</evidence>
<evidence type="ECO:0000256" key="1">
    <source>
        <dbReference type="SAM" id="MobiDB-lite"/>
    </source>
</evidence>
<dbReference type="HOGENOM" id="CLU_2096011_0_0_1"/>
<evidence type="ECO:0008006" key="4">
    <source>
        <dbReference type="Google" id="ProtNLM"/>
    </source>
</evidence>
<dbReference type="STRING" id="51511.ENSCSAVP00000015279"/>
<evidence type="ECO:0000313" key="2">
    <source>
        <dbReference type="Ensembl" id="ENSCSAVP00000015279.1"/>
    </source>
</evidence>
<dbReference type="Ensembl" id="ENSCSAVT00000015453.1">
    <property type="protein sequence ID" value="ENSCSAVP00000015279.1"/>
    <property type="gene ID" value="ENSCSAVG00000008966.1"/>
</dbReference>
<organism evidence="2 3">
    <name type="scientific">Ciona savignyi</name>
    <name type="common">Pacific transparent sea squirt</name>
    <dbReference type="NCBI Taxonomy" id="51511"/>
    <lineage>
        <taxon>Eukaryota</taxon>
        <taxon>Metazoa</taxon>
        <taxon>Chordata</taxon>
        <taxon>Tunicata</taxon>
        <taxon>Ascidiacea</taxon>
        <taxon>Phlebobranchia</taxon>
        <taxon>Cionidae</taxon>
        <taxon>Ciona</taxon>
    </lineage>
</organism>
<reference evidence="3" key="1">
    <citation type="submission" date="2003-08" db="EMBL/GenBank/DDBJ databases">
        <authorList>
            <person name="Birren B."/>
            <person name="Nusbaum C."/>
            <person name="Abebe A."/>
            <person name="Abouelleil A."/>
            <person name="Adekoya E."/>
            <person name="Ait-zahra M."/>
            <person name="Allen N."/>
            <person name="Allen T."/>
            <person name="An P."/>
            <person name="Anderson M."/>
            <person name="Anderson S."/>
            <person name="Arachchi H."/>
            <person name="Armbruster J."/>
            <person name="Bachantsang P."/>
            <person name="Baldwin J."/>
            <person name="Barry A."/>
            <person name="Bayul T."/>
            <person name="Blitshsteyn B."/>
            <person name="Bloom T."/>
            <person name="Blye J."/>
            <person name="Boguslavskiy L."/>
            <person name="Borowsky M."/>
            <person name="Boukhgalter B."/>
            <person name="Brunache A."/>
            <person name="Butler J."/>
            <person name="Calixte N."/>
            <person name="Calvo S."/>
            <person name="Camarata J."/>
            <person name="Campo K."/>
            <person name="Chang J."/>
            <person name="Cheshatsang Y."/>
            <person name="Citroen M."/>
            <person name="Collymore A."/>
            <person name="Considine T."/>
            <person name="Cook A."/>
            <person name="Cooke P."/>
            <person name="Corum B."/>
            <person name="Cuomo C."/>
            <person name="David R."/>
            <person name="Dawoe T."/>
            <person name="Degray S."/>
            <person name="Dodge S."/>
            <person name="Dooley K."/>
            <person name="Dorje P."/>
            <person name="Dorjee K."/>
            <person name="Dorris L."/>
            <person name="Duffey N."/>
            <person name="Dupes A."/>
            <person name="Elkins T."/>
            <person name="Engels R."/>
            <person name="Erickson J."/>
            <person name="Farina A."/>
            <person name="Faro S."/>
            <person name="Ferreira P."/>
            <person name="Fischer H."/>
            <person name="Fitzgerald M."/>
            <person name="Foley K."/>
            <person name="Gage D."/>
            <person name="Galagan J."/>
            <person name="Gearin G."/>
            <person name="Gnerre S."/>
            <person name="Gnirke A."/>
            <person name="Goyette A."/>
            <person name="Graham J."/>
            <person name="Grandbois E."/>
            <person name="Gyaltsen K."/>
            <person name="Hafez N."/>
            <person name="Hagopian D."/>
            <person name="Hagos B."/>
            <person name="Hall J."/>
            <person name="Hatcher B."/>
            <person name="Heller A."/>
            <person name="Higgins H."/>
            <person name="Honan T."/>
            <person name="Horn A."/>
            <person name="Houde N."/>
            <person name="Hughes L."/>
            <person name="Hulme W."/>
            <person name="Husby E."/>
            <person name="Iliev I."/>
            <person name="Jaffe D."/>
            <person name="Jones C."/>
            <person name="Kamal M."/>
            <person name="Kamat A."/>
            <person name="Kamvysselis M."/>
            <person name="Karlsson E."/>
            <person name="Kells C."/>
            <person name="Kieu A."/>
            <person name="Kisner P."/>
            <person name="Kodira C."/>
            <person name="Kulbokas E."/>
            <person name="Labutti K."/>
            <person name="Lama D."/>
            <person name="Landers T."/>
            <person name="Leger J."/>
            <person name="Levine S."/>
            <person name="Lewis D."/>
            <person name="Lewis T."/>
            <person name="Lindblad-toh K."/>
            <person name="Liu X."/>
            <person name="Lokyitsang T."/>
            <person name="Lokyitsang Y."/>
            <person name="Lucien O."/>
            <person name="Lui A."/>
            <person name="Ma L.J."/>
            <person name="Mabbitt R."/>
            <person name="Macdonald J."/>
            <person name="Maclean C."/>
            <person name="Major J."/>
            <person name="Manning J."/>
            <person name="Marabella R."/>
            <person name="Maru K."/>
            <person name="Matthews C."/>
            <person name="Mauceli E."/>
            <person name="Mccarthy M."/>
            <person name="Mcdonough S."/>
            <person name="Mcghee T."/>
            <person name="Meldrim J."/>
            <person name="Meneus L."/>
            <person name="Mesirov J."/>
            <person name="Mihalev A."/>
            <person name="Mihova T."/>
            <person name="Mikkelsen T."/>
            <person name="Mlenga V."/>
            <person name="Moru K."/>
            <person name="Mozes J."/>
            <person name="Mulrain L."/>
            <person name="Munson G."/>
            <person name="Naylor J."/>
            <person name="Newes C."/>
            <person name="Nguyen C."/>
            <person name="Nguyen N."/>
            <person name="Nguyen T."/>
            <person name="Nicol R."/>
            <person name="Nielsen C."/>
            <person name="Nizzari M."/>
            <person name="Norbu C."/>
            <person name="Norbu N."/>
            <person name="O'donnell P."/>
            <person name="Okoawo O."/>
            <person name="O'leary S."/>
            <person name="Omotosho B."/>
            <person name="O'neill K."/>
            <person name="Osman S."/>
            <person name="Parker S."/>
            <person name="Perrin D."/>
            <person name="Phunkhang P."/>
            <person name="Piqani B."/>
            <person name="Purcell S."/>
            <person name="Rachupka T."/>
            <person name="Ramasamy U."/>
            <person name="Rameau R."/>
            <person name="Ray V."/>
            <person name="Raymond C."/>
            <person name="Retta R."/>
            <person name="Richardson S."/>
            <person name="Rise C."/>
            <person name="Rodriguez J."/>
            <person name="Rogers J."/>
            <person name="Rogov P."/>
            <person name="Rutman M."/>
            <person name="Schupbach R."/>
            <person name="Seaman C."/>
            <person name="Settipalli S."/>
            <person name="Sharpe T."/>
            <person name="Sheridan J."/>
            <person name="Sherpa N."/>
            <person name="Shi J."/>
            <person name="Smirnov S."/>
            <person name="Smith C."/>
            <person name="Sougnez C."/>
            <person name="Spencer B."/>
            <person name="Stalker J."/>
            <person name="Stange-thomann N."/>
            <person name="Stavropoulos S."/>
            <person name="Stetson K."/>
            <person name="Stone C."/>
            <person name="Stone S."/>
            <person name="Stubbs M."/>
            <person name="Talamas J."/>
            <person name="Tchuinga P."/>
            <person name="Tenzing P."/>
            <person name="Tesfaye S."/>
            <person name="Theodore J."/>
            <person name="Thoulutsang Y."/>
            <person name="Topham K."/>
            <person name="Towey S."/>
            <person name="Tsamla T."/>
            <person name="Tsomo N."/>
            <person name="Vallee D."/>
            <person name="Vassiliev H."/>
            <person name="Venkataraman V."/>
            <person name="Vinson J."/>
            <person name="Vo A."/>
            <person name="Wade C."/>
            <person name="Wang S."/>
            <person name="Wangchuk T."/>
            <person name="Wangdi T."/>
            <person name="Whittaker C."/>
            <person name="Wilkinson J."/>
            <person name="Wu Y."/>
            <person name="Wyman D."/>
            <person name="Yadav S."/>
            <person name="Yang S."/>
            <person name="Yang X."/>
            <person name="Yeager S."/>
            <person name="Yee E."/>
            <person name="Young G."/>
            <person name="Zainoun J."/>
            <person name="Zembeck L."/>
            <person name="Zimmer A."/>
            <person name="Zody M."/>
            <person name="Lander E."/>
        </authorList>
    </citation>
    <scope>NUCLEOTIDE SEQUENCE [LARGE SCALE GENOMIC DNA]</scope>
</reference>
<sequence>MEDTGEPNESNERYRTRYKLLRKSAKQLAYENAAMCQEISRLEEKTATAKTQRKYLLKKLFQLEKPEHRTSGQKNPRRSNLVATNRGMGGTRKKVGNEQPTEDIEVGTSIQTLQVT</sequence>
<protein>
    <recommendedName>
        <fullName evidence="4">Transforming growth factor beta regulator 1</fullName>
    </recommendedName>
</protein>
<feature type="region of interest" description="Disordered" evidence="1">
    <location>
        <begin position="62"/>
        <end position="116"/>
    </location>
</feature>
<dbReference type="Proteomes" id="UP000007875">
    <property type="component" value="Unassembled WGS sequence"/>
</dbReference>
<dbReference type="GeneTree" id="ENSGT00940000172000"/>
<accession>H2ZCG3</accession>
<proteinExistence type="predicted"/>